<name>A0A0F7SNJ3_PHARH</name>
<dbReference type="PANTHER" id="PTHR21708:SF30">
    <property type="entry name" value="2-DEHYDROPANTOATE 2-REDUCTASE-RELATED"/>
    <property type="match status" value="1"/>
</dbReference>
<dbReference type="GO" id="GO:0005737">
    <property type="term" value="C:cytoplasm"/>
    <property type="evidence" value="ECO:0007669"/>
    <property type="project" value="TreeGrafter"/>
</dbReference>
<dbReference type="Pfam" id="PF08546">
    <property type="entry name" value="ApbA_C"/>
    <property type="match status" value="1"/>
</dbReference>
<dbReference type="InterPro" id="IPR003710">
    <property type="entry name" value="ApbA"/>
</dbReference>
<dbReference type="InterPro" id="IPR013332">
    <property type="entry name" value="KPR_N"/>
</dbReference>
<reference evidence="7" key="1">
    <citation type="submission" date="2014-08" db="EMBL/GenBank/DDBJ databases">
        <authorList>
            <person name="Sharma Rahul"/>
            <person name="Thines Marco"/>
        </authorList>
    </citation>
    <scope>NUCLEOTIDE SEQUENCE</scope>
</reference>
<dbReference type="PANTHER" id="PTHR21708">
    <property type="entry name" value="PROBABLE 2-DEHYDROPANTOATE 2-REDUCTASE"/>
    <property type="match status" value="1"/>
</dbReference>
<dbReference type="NCBIfam" id="TIGR00745">
    <property type="entry name" value="apbA_panE"/>
    <property type="match status" value="1"/>
</dbReference>
<dbReference type="GO" id="GO:0015940">
    <property type="term" value="P:pantothenate biosynthetic process"/>
    <property type="evidence" value="ECO:0007669"/>
    <property type="project" value="InterPro"/>
</dbReference>
<evidence type="ECO:0000259" key="6">
    <source>
        <dbReference type="Pfam" id="PF08546"/>
    </source>
</evidence>
<dbReference type="InterPro" id="IPR051402">
    <property type="entry name" value="KPR-Related"/>
</dbReference>
<keyword evidence="3 4" id="KW-0560">Oxidoreductase</keyword>
<comment type="catalytic activity">
    <reaction evidence="4">
        <text>(R)-pantoate + NADP(+) = 2-dehydropantoate + NADPH + H(+)</text>
        <dbReference type="Rhea" id="RHEA:16233"/>
        <dbReference type="ChEBI" id="CHEBI:11561"/>
        <dbReference type="ChEBI" id="CHEBI:15378"/>
        <dbReference type="ChEBI" id="CHEBI:15980"/>
        <dbReference type="ChEBI" id="CHEBI:57783"/>
        <dbReference type="ChEBI" id="CHEBI:58349"/>
        <dbReference type="EC" id="1.1.1.169"/>
    </reaction>
</comment>
<evidence type="ECO:0000259" key="5">
    <source>
        <dbReference type="Pfam" id="PF02558"/>
    </source>
</evidence>
<dbReference type="SUPFAM" id="SSF51735">
    <property type="entry name" value="NAD(P)-binding Rossmann-fold domains"/>
    <property type="match status" value="1"/>
</dbReference>
<dbReference type="FunFam" id="1.10.1040.10:FF:000017">
    <property type="entry name" value="2-dehydropantoate 2-reductase"/>
    <property type="match status" value="1"/>
</dbReference>
<evidence type="ECO:0000256" key="3">
    <source>
        <dbReference type="ARBA" id="ARBA00023002"/>
    </source>
</evidence>
<dbReference type="Gene3D" id="1.10.1040.10">
    <property type="entry name" value="N-(1-d-carboxylethyl)-l-norvaline Dehydrogenase, domain 2"/>
    <property type="match status" value="1"/>
</dbReference>
<organism evidence="7">
    <name type="scientific">Phaffia rhodozyma</name>
    <name type="common">Yeast</name>
    <name type="synonym">Xanthophyllomyces dendrorhous</name>
    <dbReference type="NCBI Taxonomy" id="264483"/>
    <lineage>
        <taxon>Eukaryota</taxon>
        <taxon>Fungi</taxon>
        <taxon>Dikarya</taxon>
        <taxon>Basidiomycota</taxon>
        <taxon>Agaricomycotina</taxon>
        <taxon>Tremellomycetes</taxon>
        <taxon>Cystofilobasidiales</taxon>
        <taxon>Mrakiaceae</taxon>
        <taxon>Phaffia</taxon>
    </lineage>
</organism>
<evidence type="ECO:0000256" key="4">
    <source>
        <dbReference type="RuleBase" id="RU362068"/>
    </source>
</evidence>
<dbReference type="AlphaFoldDB" id="A0A0F7SNJ3"/>
<protein>
    <recommendedName>
        <fullName evidence="4">2-dehydropantoate 2-reductase</fullName>
        <ecNumber evidence="4">1.1.1.169</ecNumber>
    </recommendedName>
    <alternativeName>
        <fullName evidence="4">Ketopantoate reductase</fullName>
    </alternativeName>
</protein>
<evidence type="ECO:0000256" key="1">
    <source>
        <dbReference type="ARBA" id="ARBA00007870"/>
    </source>
</evidence>
<feature type="domain" description="Ketopantoate reductase C-terminal" evidence="6">
    <location>
        <begin position="201"/>
        <end position="325"/>
    </location>
</feature>
<dbReference type="InterPro" id="IPR013752">
    <property type="entry name" value="KPA_reductase"/>
</dbReference>
<dbReference type="Pfam" id="PF02558">
    <property type="entry name" value="ApbA"/>
    <property type="match status" value="1"/>
</dbReference>
<proteinExistence type="inferred from homology"/>
<comment type="similarity">
    <text evidence="1 4">Belongs to the ketopantoate reductase family.</text>
</comment>
<feature type="domain" description="Ketopantoate reductase N-terminal" evidence="5">
    <location>
        <begin position="6"/>
        <end position="156"/>
    </location>
</feature>
<accession>A0A0F7SNJ3</accession>
<keyword evidence="2 4" id="KW-0521">NADP</keyword>
<dbReference type="EC" id="1.1.1.169" evidence="4"/>
<dbReference type="InterPro" id="IPR013328">
    <property type="entry name" value="6PGD_dom2"/>
</dbReference>
<dbReference type="SUPFAM" id="SSF48179">
    <property type="entry name" value="6-phosphogluconate dehydrogenase C-terminal domain-like"/>
    <property type="match status" value="1"/>
</dbReference>
<sequence length="333" mass="36078">MAPLEILIFGLGGIGAVYALILSQPELKDVCRVHVVARSNLEHIQDQGLDYESIKFGTVKGLKFAGAYRTPEEAHTAVPKFDYVICCNKAQLSATPSLEEIIQPAVTPDHTAVMIVQNGVGAESPLKKAFPTNPILTAVTWIGASQPSAGLINHNNLPSPCMQFGPFYGDNGEDIGELESAKILQDALEAVDGIGAEVVVDMQTERWKKVIWNAAWNSTTALVQYNTAKFMAATPYSEDLCRNLMKEVVAVAQALGHKVPDSEVDVLMNRCKAHKEGLNSSMMADVANGSQTEVEVILGTPLREAKRLGMSVPILETLYCCVKAVDLRNADRK</sequence>
<evidence type="ECO:0000313" key="7">
    <source>
        <dbReference type="EMBL" id="CDZ98672.1"/>
    </source>
</evidence>
<dbReference type="EMBL" id="LN483345">
    <property type="protein sequence ID" value="CDZ98672.1"/>
    <property type="molecule type" value="Genomic_DNA"/>
</dbReference>
<dbReference type="InterPro" id="IPR036291">
    <property type="entry name" value="NAD(P)-bd_dom_sf"/>
</dbReference>
<dbReference type="GO" id="GO:0008677">
    <property type="term" value="F:2-dehydropantoate 2-reductase activity"/>
    <property type="evidence" value="ECO:0007669"/>
    <property type="project" value="UniProtKB-EC"/>
</dbReference>
<dbReference type="Gene3D" id="3.40.50.720">
    <property type="entry name" value="NAD(P)-binding Rossmann-like Domain"/>
    <property type="match status" value="1"/>
</dbReference>
<dbReference type="InterPro" id="IPR008927">
    <property type="entry name" value="6-PGluconate_DH-like_C_sf"/>
</dbReference>
<comment type="function">
    <text evidence="4">Catalyzes the NADPH-dependent reduction of ketopantoate into pantoic acid.</text>
</comment>
<evidence type="ECO:0000256" key="2">
    <source>
        <dbReference type="ARBA" id="ARBA00022857"/>
    </source>
</evidence>